<organism evidence="1 2">
    <name type="scientific">Bauhinia variegata</name>
    <name type="common">Purple orchid tree</name>
    <name type="synonym">Phanera variegata</name>
    <dbReference type="NCBI Taxonomy" id="167791"/>
    <lineage>
        <taxon>Eukaryota</taxon>
        <taxon>Viridiplantae</taxon>
        <taxon>Streptophyta</taxon>
        <taxon>Embryophyta</taxon>
        <taxon>Tracheophyta</taxon>
        <taxon>Spermatophyta</taxon>
        <taxon>Magnoliopsida</taxon>
        <taxon>eudicotyledons</taxon>
        <taxon>Gunneridae</taxon>
        <taxon>Pentapetalae</taxon>
        <taxon>rosids</taxon>
        <taxon>fabids</taxon>
        <taxon>Fabales</taxon>
        <taxon>Fabaceae</taxon>
        <taxon>Cercidoideae</taxon>
        <taxon>Cercideae</taxon>
        <taxon>Bauhiniinae</taxon>
        <taxon>Bauhinia</taxon>
    </lineage>
</organism>
<keyword evidence="2" id="KW-1185">Reference proteome</keyword>
<evidence type="ECO:0000313" key="1">
    <source>
        <dbReference type="EMBL" id="KAI4353838.1"/>
    </source>
</evidence>
<evidence type="ECO:0000313" key="2">
    <source>
        <dbReference type="Proteomes" id="UP000828941"/>
    </source>
</evidence>
<dbReference type="EMBL" id="CM039427">
    <property type="protein sequence ID" value="KAI4353838.1"/>
    <property type="molecule type" value="Genomic_DNA"/>
</dbReference>
<accession>A0ACB9PZD6</accession>
<name>A0ACB9PZD6_BAUVA</name>
<proteinExistence type="predicted"/>
<reference evidence="1 2" key="1">
    <citation type="journal article" date="2022" name="DNA Res.">
        <title>Chromosomal-level genome assembly of the orchid tree Bauhinia variegata (Leguminosae; Cercidoideae) supports the allotetraploid origin hypothesis of Bauhinia.</title>
        <authorList>
            <person name="Zhong Y."/>
            <person name="Chen Y."/>
            <person name="Zheng D."/>
            <person name="Pang J."/>
            <person name="Liu Y."/>
            <person name="Luo S."/>
            <person name="Meng S."/>
            <person name="Qian L."/>
            <person name="Wei D."/>
            <person name="Dai S."/>
            <person name="Zhou R."/>
        </authorList>
    </citation>
    <scope>NUCLEOTIDE SEQUENCE [LARGE SCALE GENOMIC DNA]</scope>
    <source>
        <strain evidence="1">BV-YZ2020</strain>
    </source>
</reference>
<dbReference type="Proteomes" id="UP000828941">
    <property type="component" value="Chromosome 2"/>
</dbReference>
<gene>
    <name evidence="1" type="ORF">L6164_002761</name>
</gene>
<sequence length="1912" mass="217857">MAVKENSIFSVEVLQEKEAELLFKKVAGLHDKNSELDSLASKIAKKCAGLPVALVTVGRALKNMNSSVWNDVLRQLERQEYMGVQEYMEFSTKLSYDHLKNEELKATFLLCAQMGNDSLIVDLLKYCIGLGILKDVYTIRETRVKLNKLIEILKSSSLLMDSYSSDRFTMHDLVCDAALSIAFKEEHAFIKNNIKLVDFIDEDKLGQFTTISSRDCEIIDELPQNINCPRLKVFHIDNKGHSLCLPDKFFEGMIKLRVLVLAGFDLSFMPCSIKCLKNLRMLCLEQCTIGDGISLIRGLKKLRILSLSGSDVFPKLESLHLYKLKKLKIICTSDLSVSECNALKEIVDKQRQGNTEFEVGGYEIDKVEFPELQHVTLQGLFHLTGFYTNGLLLFSEKVEIPKLENLVLSSIKISQIWGDIHTSAPNFQSLIKLDVKNCDNLKYLLSISMAGFLVNLRKLHIRIFRNLKEIKLGDMRNLTEIWHKVGNDVGSDSYCNLESVVIEKCKKLATVFPPHMAGMLKSIDSLVVNRSDSVETLFDIANIIDLPTDGEKDICLRKVHIWSLPNLKHIWNRDPEGILNFQNLHDVMVYLCHNIKNLFPFCVARGVNQLESLDICDCDGMEHIVILKLQGLKLGLKETDLLSCCINNCHLDSLKALELNHLMNPEFLFRLLPRTPNLERLYLWGCDFQKLLPPRGLAALEKIGTVVQLKVLSLIYMRFLRDIGFEQDPTLFQQLERLTITYCRSLTNLALGSICFNHLTYLEVHGCDGLINLMESSAAKSLSQLTTLEVSNCKMMEEIVAEKGSGDERENEIPFRRLTTLKLDSLKNLSSFCSSKYCLFVFPLLECLVVCKCPKMKIFSKSAVIKAPKLRKVYFTEGKEEGKSCWSDDLNNTVHKVSTDMTGLEYTDILNLCKYPRLEEFWHGSVSLPENCFANLKSLVVENCELSTETDLEESAKFEESSLAKTLRCLEMVSIINCEEMEEIVRKDEAAAEVAISKFRFPCLTELHLEGLSKLQWFYPGKHSLEFPILQHLNVFHCGKLEIFTHDFRSYEDDIGRSIDGQALFLLEEVVPKLENLALHPNDTMMLSCGESKGILHKIKTLTLQCFHNVNEGDTLPYGFLNSIPNIEALEVRCSGFKVIFASQMPEADDTTRLAELTRLNLDMLPCLKSIGLEHTWIDPLCSNLQVLEVSSCNNLTRLVQSVASFCNMKKLSICSCHGLEYLFTSSTAKSLLQLEKMSIKFSKSIKQIVAKEEDNPSFDEIKFGKLEELSLISLSSLLSFFTGNITLNFPSLEKLSIIECLKMENFSQSIINVPKLEAIKVGWDWENNYFHWDTDLNTTIVKLLDEKVALQQYKHLKLSDYPKIDKVWQHEAPLPKTCFSKLQTLVVENCDFLSTVLPSYVITYLKNLKKLQVKNCIEAEVIFDINGKNMSTNYKEVSFSLEILDLDELPNLKHVWSKDSEGSADFGNLQEVQVIKCSGIKTLFTTSLLKKLGKLKKLTMKSCEAMEEIVEKDEAAAESINTEFVFPWLTLLFLSEMPKLKFFYSGRHHLVCTSLKYLCVYHCGKLDVFTMKSKNYLKGQARDDQGDSSIDVLPLFSTVKVIPKLEELSLSEKEAMMLWHEESQKNLLHNVKYLRLYCFHNANEADTLPFGFLLKVPNLETLAIACSDFKEIFPSRKLEDDHITKLAQLKGMMLVKLSELSSIGLEHSWLYRLCDNLEILKIQRCPHLTKLGQSTVSFSNLKEMHLMQCHGLEYLCTSSTAKSLEKLKQMCIEECESVKEMVTKEEGESSQHDLIFEKLKRISLKSLPSLTSFYTGHSSLKLPSLYEVTVTQCPKMKFFSQGSISAPILMGIWTSLDKYGGYYLHWECDLNSTIKQLFDDKMEARDDGDVEQQQMKKKVTCPYYYFVVSVI</sequence>
<comment type="caution">
    <text evidence="1">The sequence shown here is derived from an EMBL/GenBank/DDBJ whole genome shotgun (WGS) entry which is preliminary data.</text>
</comment>
<protein>
    <submittedName>
        <fullName evidence="1">Uncharacterized protein</fullName>
    </submittedName>
</protein>